<evidence type="ECO:0000313" key="10">
    <source>
        <dbReference type="EMBL" id="SFR12967.1"/>
    </source>
</evidence>
<dbReference type="SMART" id="SM00729">
    <property type="entry name" value="Elp3"/>
    <property type="match status" value="1"/>
</dbReference>
<dbReference type="InterPro" id="IPR007197">
    <property type="entry name" value="rSAM"/>
</dbReference>
<dbReference type="InterPro" id="IPR000385">
    <property type="entry name" value="MoaA_NifB_PqqE_Fe-S-bd_CS"/>
</dbReference>
<dbReference type="InterPro" id="IPR058240">
    <property type="entry name" value="rSAM_sf"/>
</dbReference>
<keyword evidence="5" id="KW-0560">Oxidoreductase</keyword>
<dbReference type="InterPro" id="IPR013785">
    <property type="entry name" value="Aldolase_TIM"/>
</dbReference>
<dbReference type="SUPFAM" id="SSF102114">
    <property type="entry name" value="Radical SAM enzymes"/>
    <property type="match status" value="1"/>
</dbReference>
<dbReference type="PROSITE" id="PS01305">
    <property type="entry name" value="MOAA_NIFB_PQQE"/>
    <property type="match status" value="1"/>
</dbReference>
<proteinExistence type="predicted"/>
<dbReference type="SUPFAM" id="SSF50156">
    <property type="entry name" value="PDZ domain-like"/>
    <property type="match status" value="1"/>
</dbReference>
<dbReference type="InterPro" id="IPR050377">
    <property type="entry name" value="Radical_SAM_PqqE_MftC-like"/>
</dbReference>
<dbReference type="InterPro" id="IPR007549">
    <property type="entry name" value="DUF512"/>
</dbReference>
<dbReference type="Pfam" id="PF04055">
    <property type="entry name" value="Radical_SAM"/>
    <property type="match status" value="1"/>
</dbReference>
<reference evidence="11" key="1">
    <citation type="submission" date="2016-10" db="EMBL/GenBank/DDBJ databases">
        <authorList>
            <person name="Varghese N."/>
            <person name="Submissions S."/>
        </authorList>
    </citation>
    <scope>NUCLEOTIDE SEQUENCE [LARGE SCALE GENOMIC DNA]</scope>
    <source>
        <strain evidence="11">DSM 3669</strain>
    </source>
</reference>
<evidence type="ECO:0000256" key="7">
    <source>
        <dbReference type="ARBA" id="ARBA00023014"/>
    </source>
</evidence>
<keyword evidence="11" id="KW-1185">Reference proteome</keyword>
<evidence type="ECO:0000256" key="4">
    <source>
        <dbReference type="ARBA" id="ARBA00022723"/>
    </source>
</evidence>
<accession>A0A1I6E5M4</accession>
<feature type="domain" description="Radical SAM core" evidence="9">
    <location>
        <begin position="19"/>
        <end position="248"/>
    </location>
</feature>
<dbReference type="AlphaFoldDB" id="A0A1I6E5M4"/>
<dbReference type="InterPro" id="IPR036034">
    <property type="entry name" value="PDZ_sf"/>
</dbReference>
<dbReference type="GO" id="GO:0016491">
    <property type="term" value="F:oxidoreductase activity"/>
    <property type="evidence" value="ECO:0007669"/>
    <property type="project" value="UniProtKB-KW"/>
</dbReference>
<keyword evidence="6" id="KW-0408">Iron</keyword>
<keyword evidence="2" id="KW-0004">4Fe-4S</keyword>
<evidence type="ECO:0000256" key="5">
    <source>
        <dbReference type="ARBA" id="ARBA00023002"/>
    </source>
</evidence>
<evidence type="ECO:0000256" key="6">
    <source>
        <dbReference type="ARBA" id="ARBA00023004"/>
    </source>
</evidence>
<dbReference type="RefSeq" id="WP_092485821.1">
    <property type="nucleotide sequence ID" value="NZ_FOYM01000026.1"/>
</dbReference>
<comment type="cofactor">
    <cofactor evidence="1">
        <name>[4Fe-4S] cluster</name>
        <dbReference type="ChEBI" id="CHEBI:49883"/>
    </cofactor>
</comment>
<dbReference type="Pfam" id="PF04459">
    <property type="entry name" value="DUF512"/>
    <property type="match status" value="1"/>
</dbReference>
<dbReference type="GO" id="GO:0032324">
    <property type="term" value="P:molybdopterin cofactor biosynthetic process"/>
    <property type="evidence" value="ECO:0007669"/>
    <property type="project" value="UniProtKB-ARBA"/>
</dbReference>
<dbReference type="Gene3D" id="3.20.20.70">
    <property type="entry name" value="Aldolase class I"/>
    <property type="match status" value="1"/>
</dbReference>
<evidence type="ECO:0000256" key="2">
    <source>
        <dbReference type="ARBA" id="ARBA00022485"/>
    </source>
</evidence>
<evidence type="ECO:0000256" key="3">
    <source>
        <dbReference type="ARBA" id="ARBA00022691"/>
    </source>
</evidence>
<protein>
    <submittedName>
        <fullName evidence="10">Uncharacterized protein</fullName>
    </submittedName>
</protein>
<dbReference type="OrthoDB" id="2110487at2"/>
<dbReference type="PROSITE" id="PS51918">
    <property type="entry name" value="RADICAL_SAM"/>
    <property type="match status" value="1"/>
</dbReference>
<evidence type="ECO:0000259" key="8">
    <source>
        <dbReference type="PROSITE" id="PS50106"/>
    </source>
</evidence>
<dbReference type="PROSITE" id="PS50106">
    <property type="entry name" value="PDZ"/>
    <property type="match status" value="1"/>
</dbReference>
<organism evidence="10 11">
    <name type="scientific">Desulfoscipio geothermicus DSM 3669</name>
    <dbReference type="NCBI Taxonomy" id="1121426"/>
    <lineage>
        <taxon>Bacteria</taxon>
        <taxon>Bacillati</taxon>
        <taxon>Bacillota</taxon>
        <taxon>Clostridia</taxon>
        <taxon>Eubacteriales</taxon>
        <taxon>Desulfallaceae</taxon>
        <taxon>Desulfoscipio</taxon>
    </lineage>
</organism>
<feature type="domain" description="PDZ" evidence="8">
    <location>
        <begin position="259"/>
        <end position="304"/>
    </location>
</feature>
<dbReference type="EMBL" id="FOYM01000026">
    <property type="protein sequence ID" value="SFR12967.1"/>
    <property type="molecule type" value="Genomic_DNA"/>
</dbReference>
<keyword evidence="4" id="KW-0479">Metal-binding</keyword>
<dbReference type="SFLD" id="SFLDG01067">
    <property type="entry name" value="SPASM/twitch_domain_containing"/>
    <property type="match status" value="1"/>
</dbReference>
<dbReference type="GO" id="GO:0046872">
    <property type="term" value="F:metal ion binding"/>
    <property type="evidence" value="ECO:0007669"/>
    <property type="project" value="UniProtKB-KW"/>
</dbReference>
<evidence type="ECO:0000256" key="1">
    <source>
        <dbReference type="ARBA" id="ARBA00001966"/>
    </source>
</evidence>
<keyword evidence="3" id="KW-0949">S-adenosyl-L-methionine</keyword>
<gene>
    <name evidence="10" type="ORF">SAMN05660706_12644</name>
</gene>
<sequence>MGDNSNLLIQNYVESLIYRGAGHGNILPLTSRCNVRCVFCSNSSNPPGVEVYNIKPRSLDQVRQTLAVMDRSRPVVIGESVTRINEGEPFTHSRIEEILTMIRSTFPRTPLQITTNGSLLDKKRVVFLQSLAPLTVYLSLNSADKHLRAWVMRDPQAQNAVAAAKLLGRYGVSWHGSVVAMPHLTGWNDLRNTIHYLARCGAQTIRVFIPGFTRLAPPELHFPTELPGQLDCFIRELRPDIAVPVTLEPPLLDDLRPEVAGVLSDSPAHRAGVRHGDVINTVNGVVPVSRVHAFHLVKEASDPVLALRRPDGTNITVTLQKTAGARSGLVMDFDIDPGTIREINRAITRHEVANTLVLTSALADNIIKTSLHCRQSGPAIYVLPVPNGFFGGFIKTAGLLVMADMLEALRTYLTRHPRPDLVLLPQVAFDHRGRDITGRSWLDIKQQFALPVEIL</sequence>
<dbReference type="STRING" id="39060.SAMN05660706_12644"/>
<dbReference type="PANTHER" id="PTHR11228">
    <property type="entry name" value="RADICAL SAM DOMAIN PROTEIN"/>
    <property type="match status" value="1"/>
</dbReference>
<evidence type="ECO:0000313" key="11">
    <source>
        <dbReference type="Proteomes" id="UP000199584"/>
    </source>
</evidence>
<dbReference type="PANTHER" id="PTHR11228:SF7">
    <property type="entry name" value="PQQA PEPTIDE CYCLASE"/>
    <property type="match status" value="1"/>
</dbReference>
<evidence type="ECO:0000259" key="9">
    <source>
        <dbReference type="PROSITE" id="PS51918"/>
    </source>
</evidence>
<name>A0A1I6E5M4_9FIRM</name>
<dbReference type="Proteomes" id="UP000199584">
    <property type="component" value="Unassembled WGS sequence"/>
</dbReference>
<keyword evidence="7" id="KW-0411">Iron-sulfur</keyword>
<dbReference type="CDD" id="cd01335">
    <property type="entry name" value="Radical_SAM"/>
    <property type="match status" value="1"/>
</dbReference>
<dbReference type="Gene3D" id="2.30.42.10">
    <property type="match status" value="1"/>
</dbReference>
<dbReference type="SFLD" id="SFLDS00029">
    <property type="entry name" value="Radical_SAM"/>
    <property type="match status" value="1"/>
</dbReference>
<dbReference type="InterPro" id="IPR001478">
    <property type="entry name" value="PDZ"/>
</dbReference>
<dbReference type="GO" id="GO:0051539">
    <property type="term" value="F:4 iron, 4 sulfur cluster binding"/>
    <property type="evidence" value="ECO:0007669"/>
    <property type="project" value="UniProtKB-KW"/>
</dbReference>
<dbReference type="InterPro" id="IPR006638">
    <property type="entry name" value="Elp3/MiaA/NifB-like_rSAM"/>
</dbReference>